<protein>
    <submittedName>
        <fullName evidence="2">Uncharacterized protein</fullName>
    </submittedName>
</protein>
<reference evidence="2 3" key="1">
    <citation type="submission" date="2019-05" db="EMBL/GenBank/DDBJ databases">
        <title>Another draft genome of Portunus trituberculatus and its Hox gene families provides insights of decapod evolution.</title>
        <authorList>
            <person name="Jeong J.-H."/>
            <person name="Song I."/>
            <person name="Kim S."/>
            <person name="Choi T."/>
            <person name="Kim D."/>
            <person name="Ryu S."/>
            <person name="Kim W."/>
        </authorList>
    </citation>
    <scope>NUCLEOTIDE SEQUENCE [LARGE SCALE GENOMIC DNA]</scope>
    <source>
        <tissue evidence="2">Muscle</tissue>
    </source>
</reference>
<evidence type="ECO:0000313" key="2">
    <source>
        <dbReference type="EMBL" id="MPC78437.1"/>
    </source>
</evidence>
<name>A0A5B7IA95_PORTR</name>
<evidence type="ECO:0000313" key="3">
    <source>
        <dbReference type="Proteomes" id="UP000324222"/>
    </source>
</evidence>
<dbReference type="Proteomes" id="UP000324222">
    <property type="component" value="Unassembled WGS sequence"/>
</dbReference>
<gene>
    <name evidence="2" type="ORF">E2C01_072923</name>
</gene>
<accession>A0A5B7IA95</accession>
<dbReference type="AlphaFoldDB" id="A0A5B7IA95"/>
<organism evidence="2 3">
    <name type="scientific">Portunus trituberculatus</name>
    <name type="common">Swimming crab</name>
    <name type="synonym">Neptunus trituberculatus</name>
    <dbReference type="NCBI Taxonomy" id="210409"/>
    <lineage>
        <taxon>Eukaryota</taxon>
        <taxon>Metazoa</taxon>
        <taxon>Ecdysozoa</taxon>
        <taxon>Arthropoda</taxon>
        <taxon>Crustacea</taxon>
        <taxon>Multicrustacea</taxon>
        <taxon>Malacostraca</taxon>
        <taxon>Eumalacostraca</taxon>
        <taxon>Eucarida</taxon>
        <taxon>Decapoda</taxon>
        <taxon>Pleocyemata</taxon>
        <taxon>Brachyura</taxon>
        <taxon>Eubrachyura</taxon>
        <taxon>Portunoidea</taxon>
        <taxon>Portunidae</taxon>
        <taxon>Portuninae</taxon>
        <taxon>Portunus</taxon>
    </lineage>
</organism>
<evidence type="ECO:0000256" key="1">
    <source>
        <dbReference type="SAM" id="MobiDB-lite"/>
    </source>
</evidence>
<feature type="region of interest" description="Disordered" evidence="1">
    <location>
        <begin position="1"/>
        <end position="22"/>
    </location>
</feature>
<sequence length="83" mass="9110">MVRQTRPSITSPQQEVGPQSISDNASRDCLVVVVLVVRVLLPHPALEPHVAQDWLGRPSLYKVCGGKMREAKGDFCSEFTCSS</sequence>
<dbReference type="EMBL" id="VSRR010048419">
    <property type="protein sequence ID" value="MPC78437.1"/>
    <property type="molecule type" value="Genomic_DNA"/>
</dbReference>
<keyword evidence="3" id="KW-1185">Reference proteome</keyword>
<proteinExistence type="predicted"/>
<comment type="caution">
    <text evidence="2">The sequence shown here is derived from an EMBL/GenBank/DDBJ whole genome shotgun (WGS) entry which is preliminary data.</text>
</comment>